<dbReference type="Pfam" id="PF13407">
    <property type="entry name" value="Peripla_BP_4"/>
    <property type="match status" value="2"/>
</dbReference>
<dbReference type="EMBL" id="QGQD01000107">
    <property type="protein sequence ID" value="TLC97998.1"/>
    <property type="molecule type" value="Genomic_DNA"/>
</dbReference>
<feature type="domain" description="Periplasmic binding protein" evidence="4">
    <location>
        <begin position="341"/>
        <end position="596"/>
    </location>
</feature>
<dbReference type="Proteomes" id="UP000306509">
    <property type="component" value="Unassembled WGS sequence"/>
</dbReference>
<proteinExistence type="inferred from homology"/>
<dbReference type="PANTHER" id="PTHR46847:SF3">
    <property type="entry name" value="GALACTOFURANOSE-BINDING PROTEIN YTFQ"/>
    <property type="match status" value="1"/>
</dbReference>
<accession>A0A4U8Q152</accession>
<dbReference type="RefSeq" id="WP_138004098.1">
    <property type="nucleotide sequence ID" value="NZ_JBHTNY010000019.1"/>
</dbReference>
<organism evidence="5 6">
    <name type="scientific">Robinsoniella peoriensis</name>
    <dbReference type="NCBI Taxonomy" id="180332"/>
    <lineage>
        <taxon>Bacteria</taxon>
        <taxon>Bacillati</taxon>
        <taxon>Bacillota</taxon>
        <taxon>Clostridia</taxon>
        <taxon>Lachnospirales</taxon>
        <taxon>Lachnospiraceae</taxon>
        <taxon>Robinsoniella</taxon>
    </lineage>
</organism>
<dbReference type="GO" id="GO:0030313">
    <property type="term" value="C:cell envelope"/>
    <property type="evidence" value="ECO:0007669"/>
    <property type="project" value="UniProtKB-SubCell"/>
</dbReference>
<dbReference type="PANTHER" id="PTHR46847">
    <property type="entry name" value="D-ALLOSE-BINDING PERIPLASMIC PROTEIN-RELATED"/>
    <property type="match status" value="1"/>
</dbReference>
<evidence type="ECO:0000313" key="6">
    <source>
        <dbReference type="Proteomes" id="UP000306509"/>
    </source>
</evidence>
<protein>
    <submittedName>
        <fullName evidence="5">ABC transporter periplasmic-binding protein YtfQ</fullName>
    </submittedName>
</protein>
<evidence type="ECO:0000256" key="2">
    <source>
        <dbReference type="ARBA" id="ARBA00007639"/>
    </source>
</evidence>
<dbReference type="CDD" id="cd06309">
    <property type="entry name" value="PBP1_galactofuranose_YtfQ-like"/>
    <property type="match status" value="1"/>
</dbReference>
<comment type="subcellular location">
    <subcellularLocation>
        <location evidence="1">Cell envelope</location>
    </subcellularLocation>
</comment>
<feature type="domain" description="Periplasmic binding protein" evidence="4">
    <location>
        <begin position="41"/>
        <end position="293"/>
    </location>
</feature>
<evidence type="ECO:0000313" key="5">
    <source>
        <dbReference type="EMBL" id="TLC97998.1"/>
    </source>
</evidence>
<dbReference type="Gene3D" id="3.40.50.2300">
    <property type="match status" value="4"/>
</dbReference>
<name>A0A4U8Q152_9FIRM</name>
<keyword evidence="3" id="KW-0732">Signal</keyword>
<dbReference type="GO" id="GO:0030246">
    <property type="term" value="F:carbohydrate binding"/>
    <property type="evidence" value="ECO:0007669"/>
    <property type="project" value="UniProtKB-ARBA"/>
</dbReference>
<keyword evidence="6" id="KW-1185">Reference proteome</keyword>
<sequence>MKNKMIVSASICALLLIMFLGLHFYNRGSGGGEYQQIEYVIGVSQANMRESWRLALTSEIEEEAKKYKNIRLIMTDATSDVTKQVKDVDKLIDFGIDLLIISPCDTEIMTSIISGVYHKKIPVIVMDRGVEGFDYSLFIGPDNEQIGRRAGEGVMRLLNDEKGKVLEICQSADSLPSQNRSKGFDSIISRYPDIEKSVCRIESGSKDDAEDTMLAMGEHLKEYDVIFAHNDYMALGAYLAMEKVGAEAKIVGIDGFLGENEGIDLISQGKIDETITCPTGGKEAIQYALDILKQASGVPKQVILRSHVVTKDNVEAYVEGLSEIYKKPDKIIDVGYAQVGMESAWRKANTESIKEAAKDFGMNLIFEDANQSQQKQIEAIRKFIKMGVDVIVVSPVVDSGWDEILKETKAAGIPVLASDRKIAVENDDWIMTYIGADFLEEGRRAMRWIRDNVPPDKDCMKIMELQGNEGASPTVERKQGFEEVLKDNKQYKIVHSEYGDYTIEGGRNIIKNYLESHEWDIDIIYAQNDDMAIGAIEELEKNGIAPGTDVKIVSVDGTREAFEAMIDGKLNCAVECNPLLGPQLMKAIQDLVAGKELPLRIITEEKWYDQSMAKEYLRSRKY</sequence>
<reference evidence="5 6" key="1">
    <citation type="journal article" date="2019" name="Anaerobe">
        <title>Detection of Robinsoniella peoriensis in multiple bone samples of a trauma patient.</title>
        <authorList>
            <person name="Schrottner P."/>
            <person name="Hartwich K."/>
            <person name="Bunk B."/>
            <person name="Schober I."/>
            <person name="Helbig S."/>
            <person name="Rudolph W.W."/>
            <person name="Gunzer F."/>
        </authorList>
    </citation>
    <scope>NUCLEOTIDE SEQUENCE [LARGE SCALE GENOMIC DNA]</scope>
    <source>
        <strain evidence="5 6">DSM 106044</strain>
    </source>
</reference>
<evidence type="ECO:0000256" key="1">
    <source>
        <dbReference type="ARBA" id="ARBA00004196"/>
    </source>
</evidence>
<dbReference type="CDD" id="cd06308">
    <property type="entry name" value="PBP1_sensor_kinase-like"/>
    <property type="match status" value="1"/>
</dbReference>
<comment type="similarity">
    <text evidence="2">Belongs to the bacterial solute-binding protein 2 family.</text>
</comment>
<dbReference type="SUPFAM" id="SSF53822">
    <property type="entry name" value="Periplasmic binding protein-like I"/>
    <property type="match status" value="2"/>
</dbReference>
<dbReference type="InterPro" id="IPR025997">
    <property type="entry name" value="SBP_2_dom"/>
</dbReference>
<dbReference type="InterPro" id="IPR028082">
    <property type="entry name" value="Peripla_BP_I"/>
</dbReference>
<dbReference type="AlphaFoldDB" id="A0A4U8Q152"/>
<comment type="caution">
    <text evidence="5">The sequence shown here is derived from an EMBL/GenBank/DDBJ whole genome shotgun (WGS) entry which is preliminary data.</text>
</comment>
<dbReference type="STRING" id="180332.GCA_000797495_01711"/>
<gene>
    <name evidence="5" type="primary">ytfQ_3</name>
    <name evidence="5" type="ORF">DSM106044_05366</name>
</gene>
<evidence type="ECO:0000259" key="4">
    <source>
        <dbReference type="Pfam" id="PF13407"/>
    </source>
</evidence>
<evidence type="ECO:0000256" key="3">
    <source>
        <dbReference type="ARBA" id="ARBA00022729"/>
    </source>
</evidence>